<dbReference type="Gene3D" id="1.10.10.10">
    <property type="entry name" value="Winged helix-like DNA-binding domain superfamily/Winged helix DNA-binding domain"/>
    <property type="match status" value="1"/>
</dbReference>
<keyword evidence="3" id="KW-0804">Transcription</keyword>
<reference evidence="5 6" key="1">
    <citation type="submission" date="2020-08" db="EMBL/GenBank/DDBJ databases">
        <title>Genomic Encyclopedia of Type Strains, Phase IV (KMG-IV): sequencing the most valuable type-strain genomes for metagenomic binning, comparative biology and taxonomic classification.</title>
        <authorList>
            <person name="Goeker M."/>
        </authorList>
    </citation>
    <scope>NUCLEOTIDE SEQUENCE [LARGE SCALE GENOMIC DNA]</scope>
    <source>
        <strain evidence="5 6">DSM 27203</strain>
    </source>
</reference>
<proteinExistence type="predicted"/>
<dbReference type="Pfam" id="PF01047">
    <property type="entry name" value="MarR"/>
    <property type="match status" value="1"/>
</dbReference>
<dbReference type="GO" id="GO:0006950">
    <property type="term" value="P:response to stress"/>
    <property type="evidence" value="ECO:0007669"/>
    <property type="project" value="TreeGrafter"/>
</dbReference>
<evidence type="ECO:0000256" key="1">
    <source>
        <dbReference type="ARBA" id="ARBA00023015"/>
    </source>
</evidence>
<dbReference type="Proteomes" id="UP000554342">
    <property type="component" value="Unassembled WGS sequence"/>
</dbReference>
<dbReference type="RefSeq" id="WP_184004267.1">
    <property type="nucleotide sequence ID" value="NZ_BAABIF010000001.1"/>
</dbReference>
<organism evidence="5 6">
    <name type="scientific">Stakelama sediminis</name>
    <dbReference type="NCBI Taxonomy" id="463200"/>
    <lineage>
        <taxon>Bacteria</taxon>
        <taxon>Pseudomonadati</taxon>
        <taxon>Pseudomonadota</taxon>
        <taxon>Alphaproteobacteria</taxon>
        <taxon>Sphingomonadales</taxon>
        <taxon>Sphingomonadaceae</taxon>
        <taxon>Stakelama</taxon>
    </lineage>
</organism>
<comment type="caution">
    <text evidence="5">The sequence shown here is derived from an EMBL/GenBank/DDBJ whole genome shotgun (WGS) entry which is preliminary data.</text>
</comment>
<dbReference type="PRINTS" id="PR00598">
    <property type="entry name" value="HTHMARR"/>
</dbReference>
<dbReference type="EMBL" id="JACIJI010000004">
    <property type="protein sequence ID" value="MBB5719491.1"/>
    <property type="molecule type" value="Genomic_DNA"/>
</dbReference>
<evidence type="ECO:0000256" key="3">
    <source>
        <dbReference type="ARBA" id="ARBA00023163"/>
    </source>
</evidence>
<dbReference type="SUPFAM" id="SSF46785">
    <property type="entry name" value="Winged helix' DNA-binding domain"/>
    <property type="match status" value="1"/>
</dbReference>
<dbReference type="InterPro" id="IPR023187">
    <property type="entry name" value="Tscrpt_reg_MarR-type_CS"/>
</dbReference>
<dbReference type="GO" id="GO:0003677">
    <property type="term" value="F:DNA binding"/>
    <property type="evidence" value="ECO:0007669"/>
    <property type="project" value="UniProtKB-KW"/>
</dbReference>
<dbReference type="InterPro" id="IPR036390">
    <property type="entry name" value="WH_DNA-bd_sf"/>
</dbReference>
<dbReference type="PANTHER" id="PTHR33164:SF89">
    <property type="entry name" value="MARR FAMILY REGULATORY PROTEIN"/>
    <property type="match status" value="1"/>
</dbReference>
<keyword evidence="2 5" id="KW-0238">DNA-binding</keyword>
<dbReference type="InterPro" id="IPR036388">
    <property type="entry name" value="WH-like_DNA-bd_sf"/>
</dbReference>
<keyword evidence="6" id="KW-1185">Reference proteome</keyword>
<sequence length="158" mass="17708">MDPFYTPETFFPRASLGYLLRRLNKLGSNRVEDAFDGNDITFTQWAVLALVANKIACTCSSLSKDLGHNSGAMTRVLDQLEERGLLKRVRDDCDRRVTRLTVTPAGTVQLEQLAAIVMDVWNDILDGADHEEVRQLIALLNKLLARFEALEDKAEASK</sequence>
<feature type="domain" description="HTH marR-type" evidence="4">
    <location>
        <begin position="13"/>
        <end position="145"/>
    </location>
</feature>
<name>A0A840Z061_9SPHN</name>
<protein>
    <submittedName>
        <fullName evidence="5">DNA-binding MarR family transcriptional regulator</fullName>
    </submittedName>
</protein>
<evidence type="ECO:0000256" key="2">
    <source>
        <dbReference type="ARBA" id="ARBA00023125"/>
    </source>
</evidence>
<keyword evidence="1" id="KW-0805">Transcription regulation</keyword>
<evidence type="ECO:0000313" key="6">
    <source>
        <dbReference type="Proteomes" id="UP000554342"/>
    </source>
</evidence>
<dbReference type="GO" id="GO:0003700">
    <property type="term" value="F:DNA-binding transcription factor activity"/>
    <property type="evidence" value="ECO:0007669"/>
    <property type="project" value="InterPro"/>
</dbReference>
<dbReference type="AlphaFoldDB" id="A0A840Z061"/>
<dbReference type="PANTHER" id="PTHR33164">
    <property type="entry name" value="TRANSCRIPTIONAL REGULATOR, MARR FAMILY"/>
    <property type="match status" value="1"/>
</dbReference>
<evidence type="ECO:0000259" key="4">
    <source>
        <dbReference type="PROSITE" id="PS50995"/>
    </source>
</evidence>
<gene>
    <name evidence="5" type="ORF">FHR23_002432</name>
</gene>
<accession>A0A840Z061</accession>
<dbReference type="PROSITE" id="PS50995">
    <property type="entry name" value="HTH_MARR_2"/>
    <property type="match status" value="1"/>
</dbReference>
<dbReference type="SMART" id="SM00347">
    <property type="entry name" value="HTH_MARR"/>
    <property type="match status" value="1"/>
</dbReference>
<dbReference type="PROSITE" id="PS01117">
    <property type="entry name" value="HTH_MARR_1"/>
    <property type="match status" value="1"/>
</dbReference>
<dbReference type="InterPro" id="IPR039422">
    <property type="entry name" value="MarR/SlyA-like"/>
</dbReference>
<dbReference type="InterPro" id="IPR000835">
    <property type="entry name" value="HTH_MarR-typ"/>
</dbReference>
<evidence type="ECO:0000313" key="5">
    <source>
        <dbReference type="EMBL" id="MBB5719491.1"/>
    </source>
</evidence>